<keyword evidence="3" id="KW-0378">Hydrolase</keyword>
<reference evidence="3 4" key="1">
    <citation type="submission" date="2023-08" db="EMBL/GenBank/DDBJ databases">
        <authorList>
            <person name="Folkvardsen B D."/>
            <person name="Norman A."/>
        </authorList>
    </citation>
    <scope>NUCLEOTIDE SEQUENCE [LARGE SCALE GENOMIC DNA]</scope>
    <source>
        <strain evidence="3 4">Mu0053</strain>
    </source>
</reference>
<evidence type="ECO:0000256" key="1">
    <source>
        <dbReference type="ARBA" id="ARBA00009580"/>
    </source>
</evidence>
<dbReference type="PANTHER" id="PTHR31126:SF1">
    <property type="entry name" value="TYROSINE SPECIFIC PROTEIN PHOSPHATASES DOMAIN-CONTAINING PROTEIN"/>
    <property type="match status" value="1"/>
</dbReference>
<dbReference type="SUPFAM" id="SSF52799">
    <property type="entry name" value="(Phosphotyrosine protein) phosphatases II"/>
    <property type="match status" value="1"/>
</dbReference>
<organism evidence="3 4">
    <name type="scientific">[Mycobacterium] burgundiense</name>
    <dbReference type="NCBI Taxonomy" id="3064286"/>
    <lineage>
        <taxon>Bacteria</taxon>
        <taxon>Bacillati</taxon>
        <taxon>Actinomycetota</taxon>
        <taxon>Actinomycetes</taxon>
        <taxon>Mycobacteriales</taxon>
        <taxon>Mycobacteriaceae</taxon>
        <taxon>Mycolicibacterium</taxon>
    </lineage>
</organism>
<evidence type="ECO:0000313" key="4">
    <source>
        <dbReference type="Proteomes" id="UP001190465"/>
    </source>
</evidence>
<dbReference type="EMBL" id="OY726397">
    <property type="protein sequence ID" value="CAJ1510200.1"/>
    <property type="molecule type" value="Genomic_DNA"/>
</dbReference>
<dbReference type="GO" id="GO:0004725">
    <property type="term" value="F:protein tyrosine phosphatase activity"/>
    <property type="evidence" value="ECO:0007669"/>
    <property type="project" value="UniProtKB-EC"/>
</dbReference>
<accession>A0ABM9M527</accession>
<protein>
    <submittedName>
        <fullName evidence="3">Tyrosine-protein phosphatase</fullName>
        <ecNumber evidence="3">3.1.3.48</ecNumber>
    </submittedName>
</protein>
<sequence length="272" mass="29451">MTVQLSGGWNFRDVAASTSGKVRPGRLFRSGELTKLDDTGVEQLRELRVTDVADLRSGREVERHGADLVPDGVVVHLLPFVDAVAAVDGADGGDAPHEQAFKRLMTEKPDDESPLHAAKRYMTEAYTTFAKAPGAARALHRTVTLLADGASVLTHCFAGKDRTGFSVAVILDVAGIDRDTIMNDYLHSNAAAPQLREQIMAMIRNRYDGEIPAEAAQFTETRLSDDVLGVRPEYLDTALRIVAADYGSVQGYLQSTGVTDDQLARLRTALLG</sequence>
<name>A0ABM9M527_9MYCO</name>
<proteinExistence type="inferred from homology"/>
<dbReference type="InterPro" id="IPR026893">
    <property type="entry name" value="Tyr/Ser_Pase_IphP-type"/>
</dbReference>
<dbReference type="InterPro" id="IPR029021">
    <property type="entry name" value="Prot-tyrosine_phosphatase-like"/>
</dbReference>
<dbReference type="PROSITE" id="PS50056">
    <property type="entry name" value="TYR_PHOSPHATASE_2"/>
    <property type="match status" value="1"/>
</dbReference>
<evidence type="ECO:0000313" key="3">
    <source>
        <dbReference type="EMBL" id="CAJ1510200.1"/>
    </source>
</evidence>
<feature type="domain" description="Tyrosine specific protein phosphatases" evidence="2">
    <location>
        <begin position="137"/>
        <end position="200"/>
    </location>
</feature>
<dbReference type="EC" id="3.1.3.48" evidence="3"/>
<gene>
    <name evidence="3" type="ORF">MU0053_004492</name>
</gene>
<comment type="similarity">
    <text evidence="1">Belongs to the protein-tyrosine phosphatase family.</text>
</comment>
<dbReference type="RefSeq" id="WP_308479781.1">
    <property type="nucleotide sequence ID" value="NZ_OY726397.1"/>
</dbReference>
<dbReference type="Pfam" id="PF13350">
    <property type="entry name" value="Y_phosphatase3"/>
    <property type="match status" value="1"/>
</dbReference>
<dbReference type="InterPro" id="IPR000387">
    <property type="entry name" value="Tyr_Pase_dom"/>
</dbReference>
<evidence type="ECO:0000259" key="2">
    <source>
        <dbReference type="PROSITE" id="PS50056"/>
    </source>
</evidence>
<keyword evidence="4" id="KW-1185">Reference proteome</keyword>
<dbReference type="Proteomes" id="UP001190465">
    <property type="component" value="Chromosome"/>
</dbReference>
<dbReference type="Gene3D" id="3.90.190.10">
    <property type="entry name" value="Protein tyrosine phosphatase superfamily"/>
    <property type="match status" value="1"/>
</dbReference>
<dbReference type="PANTHER" id="PTHR31126">
    <property type="entry name" value="TYROSINE-PROTEIN PHOSPHATASE"/>
    <property type="match status" value="1"/>
</dbReference>